<gene>
    <name evidence="1" type="ORF">MRB53_024996</name>
</gene>
<comment type="caution">
    <text evidence="1">The sequence shown here is derived from an EMBL/GenBank/DDBJ whole genome shotgun (WGS) entry which is preliminary data.</text>
</comment>
<accession>A0ACC2LEB1</accession>
<proteinExistence type="predicted"/>
<name>A0ACC2LEB1_PERAE</name>
<evidence type="ECO:0000313" key="1">
    <source>
        <dbReference type="EMBL" id="KAJ8631673.1"/>
    </source>
</evidence>
<dbReference type="Proteomes" id="UP001234297">
    <property type="component" value="Chromosome 7"/>
</dbReference>
<organism evidence="1 2">
    <name type="scientific">Persea americana</name>
    <name type="common">Avocado</name>
    <dbReference type="NCBI Taxonomy" id="3435"/>
    <lineage>
        <taxon>Eukaryota</taxon>
        <taxon>Viridiplantae</taxon>
        <taxon>Streptophyta</taxon>
        <taxon>Embryophyta</taxon>
        <taxon>Tracheophyta</taxon>
        <taxon>Spermatophyta</taxon>
        <taxon>Magnoliopsida</taxon>
        <taxon>Magnoliidae</taxon>
        <taxon>Laurales</taxon>
        <taxon>Lauraceae</taxon>
        <taxon>Persea</taxon>
    </lineage>
</organism>
<dbReference type="EMBL" id="CM056815">
    <property type="protein sequence ID" value="KAJ8631673.1"/>
    <property type="molecule type" value="Genomic_DNA"/>
</dbReference>
<protein>
    <submittedName>
        <fullName evidence="1">Uncharacterized protein</fullName>
    </submittedName>
</protein>
<sequence>MESIIVANIWESVAHLLSCLFPSPRTGHKKRWPARSNGDGEHQPTTDQAAFKCSTCNRRLHSFQSLQAQTACNGSDGEVGCSMSQSGPSNLRFHSFQGFQVHGHGGHKKKAQLVEVERRVVGRCGLERRRRNKSKASSKNDIQLGIELLDKLLDQYL</sequence>
<reference evidence="1 2" key="1">
    <citation type="journal article" date="2022" name="Hortic Res">
        <title>A haplotype resolved chromosomal level avocado genome allows analysis of novel avocado genes.</title>
        <authorList>
            <person name="Nath O."/>
            <person name="Fletcher S.J."/>
            <person name="Hayward A."/>
            <person name="Shaw L.M."/>
            <person name="Masouleh A.K."/>
            <person name="Furtado A."/>
            <person name="Henry R.J."/>
            <person name="Mitter N."/>
        </authorList>
    </citation>
    <scope>NUCLEOTIDE SEQUENCE [LARGE SCALE GENOMIC DNA]</scope>
    <source>
        <strain evidence="2">cv. Hass</strain>
    </source>
</reference>
<keyword evidence="2" id="KW-1185">Reference proteome</keyword>
<evidence type="ECO:0000313" key="2">
    <source>
        <dbReference type="Proteomes" id="UP001234297"/>
    </source>
</evidence>